<dbReference type="HOGENOM" id="CLU_782440_0_0_9"/>
<dbReference type="PATRIC" id="fig|1235802.3.peg.2761"/>
<comment type="caution">
    <text evidence="2">The sequence shown here is derived from an EMBL/GenBank/DDBJ whole genome shotgun (WGS) entry which is preliminary data.</text>
</comment>
<sequence length="354" mass="40051">MHIFFSICILALGIGLFDLLGKAFCIRCRFHPVVPERICIGFFLYFALFQIVAEVMILTKQKLHVLGISWLVLLCLLVAAAGIMVYRNTQKAPAIEARPSRAVRLLFALMTVAVLCECASAVLMQRNIGWDFAYYIGNMMTSVETDTMYLYDGSSGLLRSHLELRYALSSFYMNTAWISQMTGISALVLQKYMAGVLCVLLTNAVVYSFAMEVFQRDKKKTAILVTITVLLTICWDVYDTAAQFLMLRNYEAKAYCANVVLPMVCYLLYRIWKNSKDRKTWAELFLVSFASVAVSMSSLVLVPALIAIMLLAHLIVERRWDSALMIRGMLCLMPNVCYFAVYFASTKGWLIVEV</sequence>
<feature type="transmembrane region" description="Helical" evidence="1">
    <location>
        <begin position="105"/>
        <end position="124"/>
    </location>
</feature>
<keyword evidence="1" id="KW-0812">Transmembrane</keyword>
<feature type="transmembrane region" description="Helical" evidence="1">
    <location>
        <begin position="222"/>
        <end position="246"/>
    </location>
</feature>
<feature type="transmembrane region" description="Helical" evidence="1">
    <location>
        <begin position="41"/>
        <end position="58"/>
    </location>
</feature>
<gene>
    <name evidence="2" type="ORF">C823_02611</name>
</gene>
<dbReference type="AlphaFoldDB" id="N2AI18"/>
<feature type="transmembrane region" description="Helical" evidence="1">
    <location>
        <begin position="252"/>
        <end position="272"/>
    </location>
</feature>
<feature type="transmembrane region" description="Helical" evidence="1">
    <location>
        <begin position="324"/>
        <end position="344"/>
    </location>
</feature>
<evidence type="ECO:0000313" key="3">
    <source>
        <dbReference type="Proteomes" id="UP000012589"/>
    </source>
</evidence>
<reference evidence="2 3" key="1">
    <citation type="journal article" date="2014" name="Genome Announc.">
        <title>Draft genome sequences of the altered schaedler flora, a defined bacterial community from gnotobiotic mice.</title>
        <authorList>
            <person name="Wannemuehler M.J."/>
            <person name="Overstreet A.M."/>
            <person name="Ward D.V."/>
            <person name="Phillips G.J."/>
        </authorList>
    </citation>
    <scope>NUCLEOTIDE SEQUENCE [LARGE SCALE GENOMIC DNA]</scope>
    <source>
        <strain evidence="2 3">ASF492</strain>
    </source>
</reference>
<proteinExistence type="predicted"/>
<keyword evidence="1" id="KW-1133">Transmembrane helix</keyword>
<dbReference type="EMBL" id="AQFT01000085">
    <property type="protein sequence ID" value="EMZ26118.1"/>
    <property type="molecule type" value="Genomic_DNA"/>
</dbReference>
<feature type="transmembrane region" description="Helical" evidence="1">
    <location>
        <begin position="65"/>
        <end position="85"/>
    </location>
</feature>
<dbReference type="OrthoDB" id="1827913at2"/>
<accession>N2AI18</accession>
<dbReference type="Proteomes" id="UP000012589">
    <property type="component" value="Unassembled WGS sequence"/>
</dbReference>
<dbReference type="eggNOG" id="ENOG5030MQR">
    <property type="taxonomic scope" value="Bacteria"/>
</dbReference>
<evidence type="ECO:0008006" key="4">
    <source>
        <dbReference type="Google" id="ProtNLM"/>
    </source>
</evidence>
<protein>
    <recommendedName>
        <fullName evidence="4">Glycosyltransferase RgtA/B/C/D-like domain-containing protein</fullName>
    </recommendedName>
</protein>
<feature type="transmembrane region" description="Helical" evidence="1">
    <location>
        <begin position="284"/>
        <end position="312"/>
    </location>
</feature>
<keyword evidence="1" id="KW-0472">Membrane</keyword>
<feature type="transmembrane region" description="Helical" evidence="1">
    <location>
        <begin position="192"/>
        <end position="210"/>
    </location>
</feature>
<dbReference type="InterPro" id="IPR045723">
    <property type="entry name" value="DUF6077"/>
</dbReference>
<dbReference type="Pfam" id="PF19554">
    <property type="entry name" value="DUF6077"/>
    <property type="match status" value="1"/>
</dbReference>
<name>N2AI18_9FIRM</name>
<organism evidence="2 3">
    <name type="scientific">Eubacterium plexicaudatum ASF492</name>
    <dbReference type="NCBI Taxonomy" id="1235802"/>
    <lineage>
        <taxon>Bacteria</taxon>
        <taxon>Bacillati</taxon>
        <taxon>Bacillota</taxon>
        <taxon>Clostridia</taxon>
        <taxon>Eubacteriales</taxon>
        <taxon>Eubacteriaceae</taxon>
        <taxon>Eubacterium</taxon>
    </lineage>
</organism>
<keyword evidence="3" id="KW-1185">Reference proteome</keyword>
<dbReference type="STRING" id="1235802.C823_02611"/>
<evidence type="ECO:0000313" key="2">
    <source>
        <dbReference type="EMBL" id="EMZ26118.1"/>
    </source>
</evidence>
<evidence type="ECO:0000256" key="1">
    <source>
        <dbReference type="SAM" id="Phobius"/>
    </source>
</evidence>